<dbReference type="OrthoDB" id="442921at2759"/>
<dbReference type="FunFam" id="3.10.20.90:FF:000202">
    <property type="entry name" value="Small ubiquitin-related modifier I"/>
    <property type="match status" value="1"/>
</dbReference>
<dbReference type="InterPro" id="IPR000626">
    <property type="entry name" value="Ubiquitin-like_dom"/>
</dbReference>
<organism evidence="2 3">
    <name type="scientific">Chrysochromulina tobinii</name>
    <dbReference type="NCBI Taxonomy" id="1460289"/>
    <lineage>
        <taxon>Eukaryota</taxon>
        <taxon>Haptista</taxon>
        <taxon>Haptophyta</taxon>
        <taxon>Prymnesiophyceae</taxon>
        <taxon>Prymnesiales</taxon>
        <taxon>Chrysochromulinaceae</taxon>
        <taxon>Chrysochromulina</taxon>
    </lineage>
</organism>
<dbReference type="PROSITE" id="PS50053">
    <property type="entry name" value="UBIQUITIN_2"/>
    <property type="match status" value="1"/>
</dbReference>
<feature type="domain" description="Ubiquitin-like" evidence="1">
    <location>
        <begin position="17"/>
        <end position="92"/>
    </location>
</feature>
<dbReference type="SMART" id="SM00213">
    <property type="entry name" value="UBQ"/>
    <property type="match status" value="1"/>
</dbReference>
<evidence type="ECO:0000313" key="2">
    <source>
        <dbReference type="EMBL" id="KOO33272.1"/>
    </source>
</evidence>
<protein>
    <submittedName>
        <fullName evidence="2">Ubiquitin-like protein smt3</fullName>
    </submittedName>
</protein>
<dbReference type="Gene3D" id="3.10.20.90">
    <property type="entry name" value="Phosphatidylinositol 3-kinase Catalytic Subunit, Chain A, domain 1"/>
    <property type="match status" value="1"/>
</dbReference>
<sequence>MADEESKQGEEAKPNTMQLKVVSQDGTEVFFKCKPDTKLEKLMRAFCQRQGVAMESVRFLFDGNRIRENQTPNELEMEDGDSIDVVVAQVGGTPTTR</sequence>
<dbReference type="Pfam" id="PF11976">
    <property type="entry name" value="Rad60-SLD"/>
    <property type="match status" value="1"/>
</dbReference>
<evidence type="ECO:0000259" key="1">
    <source>
        <dbReference type="PROSITE" id="PS50053"/>
    </source>
</evidence>
<reference evidence="3" key="1">
    <citation type="journal article" date="2015" name="PLoS Genet.">
        <title>Genome Sequence and Transcriptome Analyses of Chrysochromulina tobin: Metabolic Tools for Enhanced Algal Fitness in the Prominent Order Prymnesiales (Haptophyceae).</title>
        <authorList>
            <person name="Hovde B.T."/>
            <person name="Deodato C.R."/>
            <person name="Hunsperger H.M."/>
            <person name="Ryken S.A."/>
            <person name="Yost W."/>
            <person name="Jha R.K."/>
            <person name="Patterson J."/>
            <person name="Monnat R.J. Jr."/>
            <person name="Barlow S.B."/>
            <person name="Starkenburg S.R."/>
            <person name="Cattolico R.A."/>
        </authorList>
    </citation>
    <scope>NUCLEOTIDE SEQUENCE</scope>
    <source>
        <strain evidence="3">CCMP291</strain>
    </source>
</reference>
<name>A0A0M0K3S7_9EUKA</name>
<accession>A0A0M0K3S7</accession>
<dbReference type="AlphaFoldDB" id="A0A0M0K3S7"/>
<dbReference type="SUPFAM" id="SSF54236">
    <property type="entry name" value="Ubiquitin-like"/>
    <property type="match status" value="1"/>
</dbReference>
<dbReference type="EMBL" id="JWZX01001559">
    <property type="protein sequence ID" value="KOO33272.1"/>
    <property type="molecule type" value="Genomic_DNA"/>
</dbReference>
<keyword evidence="3" id="KW-1185">Reference proteome</keyword>
<dbReference type="InterPro" id="IPR022617">
    <property type="entry name" value="Rad60/SUMO-like_dom"/>
</dbReference>
<comment type="caution">
    <text evidence="2">The sequence shown here is derived from an EMBL/GenBank/DDBJ whole genome shotgun (WGS) entry which is preliminary data.</text>
</comment>
<dbReference type="CDD" id="cd16116">
    <property type="entry name" value="Ubl_Smt3_like"/>
    <property type="match status" value="1"/>
</dbReference>
<proteinExistence type="predicted"/>
<evidence type="ECO:0000313" key="3">
    <source>
        <dbReference type="Proteomes" id="UP000037460"/>
    </source>
</evidence>
<dbReference type="PANTHER" id="PTHR10562">
    <property type="entry name" value="SMALL UBIQUITIN-RELATED MODIFIER"/>
    <property type="match status" value="1"/>
</dbReference>
<dbReference type="Proteomes" id="UP000037460">
    <property type="component" value="Unassembled WGS sequence"/>
</dbReference>
<dbReference type="InterPro" id="IPR029071">
    <property type="entry name" value="Ubiquitin-like_domsf"/>
</dbReference>
<gene>
    <name evidence="2" type="ORF">Ctob_006807</name>
</gene>